<dbReference type="Proteomes" id="UP000249645">
    <property type="component" value="Unassembled WGS sequence"/>
</dbReference>
<dbReference type="EMBL" id="QFOI01000128">
    <property type="protein sequence ID" value="PZP49094.1"/>
    <property type="molecule type" value="Genomic_DNA"/>
</dbReference>
<reference evidence="2 3" key="1">
    <citation type="submission" date="2017-11" db="EMBL/GenBank/DDBJ databases">
        <title>Infants hospitalized years apart are colonized by the same room-sourced microbial strains.</title>
        <authorList>
            <person name="Brooks B."/>
            <person name="Olm M.R."/>
            <person name="Firek B.A."/>
            <person name="Baker R."/>
            <person name="Thomas B.C."/>
            <person name="Morowitz M.J."/>
            <person name="Banfield J.F."/>
        </authorList>
    </citation>
    <scope>NUCLEOTIDE SEQUENCE [LARGE SCALE GENOMIC DNA]</scope>
    <source>
        <strain evidence="2">S2_009_000_R2_76</strain>
    </source>
</reference>
<gene>
    <name evidence="2" type="ORF">DI598_08655</name>
</gene>
<dbReference type="InterPro" id="IPR025295">
    <property type="entry name" value="eCIS_core_dom"/>
</dbReference>
<dbReference type="Pfam" id="PF13699">
    <property type="entry name" value="eCIS_core"/>
    <property type="match status" value="1"/>
</dbReference>
<feature type="domain" description="eCIS core" evidence="1">
    <location>
        <begin position="18"/>
        <end position="58"/>
    </location>
</feature>
<protein>
    <submittedName>
        <fullName evidence="2">DUF4157 domain-containing protein</fullName>
    </submittedName>
</protein>
<name>A0A2W5F493_9SPHI</name>
<proteinExistence type="predicted"/>
<accession>A0A2W5F493</accession>
<evidence type="ECO:0000259" key="1">
    <source>
        <dbReference type="Pfam" id="PF13699"/>
    </source>
</evidence>
<organism evidence="2 3">
    <name type="scientific">Pseudopedobacter saltans</name>
    <dbReference type="NCBI Taxonomy" id="151895"/>
    <lineage>
        <taxon>Bacteria</taxon>
        <taxon>Pseudomonadati</taxon>
        <taxon>Bacteroidota</taxon>
        <taxon>Sphingobacteriia</taxon>
        <taxon>Sphingobacteriales</taxon>
        <taxon>Sphingobacteriaceae</taxon>
        <taxon>Pseudopedobacter</taxon>
    </lineage>
</organism>
<comment type="caution">
    <text evidence="2">The sequence shown here is derived from an EMBL/GenBank/DDBJ whole genome shotgun (WGS) entry which is preliminary data.</text>
</comment>
<evidence type="ECO:0000313" key="2">
    <source>
        <dbReference type="EMBL" id="PZP49094.1"/>
    </source>
</evidence>
<dbReference type="AlphaFoldDB" id="A0A2W5F493"/>
<sequence length="95" mass="11463">MKIKENSFIAKIAAKKLNSNSMAITIGSTIHLCNTSRQAFLSDERWVRHEMQHVKQFKRYGFIRFLFMYTWESLRHGYYNNKWEKEARDAEDEIK</sequence>
<evidence type="ECO:0000313" key="3">
    <source>
        <dbReference type="Proteomes" id="UP000249645"/>
    </source>
</evidence>